<dbReference type="Pfam" id="PF01152">
    <property type="entry name" value="Bac_globin"/>
    <property type="match status" value="1"/>
</dbReference>
<keyword evidence="1" id="KW-0813">Transport</keyword>
<keyword evidence="2" id="KW-0349">Heme</keyword>
<dbReference type="SUPFAM" id="SSF46458">
    <property type="entry name" value="Globin-like"/>
    <property type="match status" value="1"/>
</dbReference>
<evidence type="ECO:0000256" key="4">
    <source>
        <dbReference type="ARBA" id="ARBA00023004"/>
    </source>
</evidence>
<sequence>MMETKREIVSLEEIKLLVDTFYEKVRSDEKLAPVFAERIKGNWEPHLEKMYKFWQTILLGEYTYTGSPFQLHALLPVDHSHFISWMSLFTETIDELFHGAKSEEAKWRAGKIAETFEYKIAHYQKNMIL</sequence>
<organism evidence="5 6">
    <name type="scientific">Dyadobacter koreensis</name>
    <dbReference type="NCBI Taxonomy" id="408657"/>
    <lineage>
        <taxon>Bacteria</taxon>
        <taxon>Pseudomonadati</taxon>
        <taxon>Bacteroidota</taxon>
        <taxon>Cytophagia</taxon>
        <taxon>Cytophagales</taxon>
        <taxon>Spirosomataceae</taxon>
        <taxon>Dyadobacter</taxon>
    </lineage>
</organism>
<dbReference type="InterPro" id="IPR009050">
    <property type="entry name" value="Globin-like_sf"/>
</dbReference>
<dbReference type="InterPro" id="IPR001486">
    <property type="entry name" value="Hemoglobin_trunc"/>
</dbReference>
<keyword evidence="4" id="KW-0408">Iron</keyword>
<evidence type="ECO:0000256" key="2">
    <source>
        <dbReference type="ARBA" id="ARBA00022617"/>
    </source>
</evidence>
<dbReference type="STRING" id="408657.SAMN04487995_2593"/>
<dbReference type="Proteomes" id="UP000199532">
    <property type="component" value="Unassembled WGS sequence"/>
</dbReference>
<protein>
    <submittedName>
        <fullName evidence="5">Hemoglobin</fullName>
    </submittedName>
</protein>
<name>A0A1H6UMI6_9BACT</name>
<keyword evidence="3" id="KW-0479">Metal-binding</keyword>
<keyword evidence="6" id="KW-1185">Reference proteome</keyword>
<accession>A0A1H6UMI6</accession>
<dbReference type="InterPro" id="IPR012292">
    <property type="entry name" value="Globin/Proto"/>
</dbReference>
<dbReference type="Gene3D" id="1.10.490.10">
    <property type="entry name" value="Globins"/>
    <property type="match status" value="1"/>
</dbReference>
<evidence type="ECO:0000256" key="1">
    <source>
        <dbReference type="ARBA" id="ARBA00022448"/>
    </source>
</evidence>
<gene>
    <name evidence="5" type="ORF">SAMN04487995_2593</name>
</gene>
<evidence type="ECO:0000256" key="3">
    <source>
        <dbReference type="ARBA" id="ARBA00022723"/>
    </source>
</evidence>
<dbReference type="GO" id="GO:0019825">
    <property type="term" value="F:oxygen binding"/>
    <property type="evidence" value="ECO:0007669"/>
    <property type="project" value="InterPro"/>
</dbReference>
<dbReference type="RefSeq" id="WP_310590638.1">
    <property type="nucleotide sequence ID" value="NZ_FNXY01000004.1"/>
</dbReference>
<dbReference type="AlphaFoldDB" id="A0A1H6UMI6"/>
<reference evidence="5 6" key="1">
    <citation type="submission" date="2016-10" db="EMBL/GenBank/DDBJ databases">
        <authorList>
            <person name="de Groot N.N."/>
        </authorList>
    </citation>
    <scope>NUCLEOTIDE SEQUENCE [LARGE SCALE GENOMIC DNA]</scope>
    <source>
        <strain evidence="5 6">DSM 19938</strain>
    </source>
</reference>
<dbReference type="CDD" id="cd08916">
    <property type="entry name" value="TrHb3_P"/>
    <property type="match status" value="1"/>
</dbReference>
<dbReference type="EMBL" id="FNXY01000004">
    <property type="protein sequence ID" value="SEI92886.1"/>
    <property type="molecule type" value="Genomic_DNA"/>
</dbReference>
<evidence type="ECO:0000313" key="6">
    <source>
        <dbReference type="Proteomes" id="UP000199532"/>
    </source>
</evidence>
<evidence type="ECO:0000313" key="5">
    <source>
        <dbReference type="EMBL" id="SEI92886.1"/>
    </source>
</evidence>
<dbReference type="GO" id="GO:0020037">
    <property type="term" value="F:heme binding"/>
    <property type="evidence" value="ECO:0007669"/>
    <property type="project" value="InterPro"/>
</dbReference>
<proteinExistence type="predicted"/>
<dbReference type="GO" id="GO:0046872">
    <property type="term" value="F:metal ion binding"/>
    <property type="evidence" value="ECO:0007669"/>
    <property type="project" value="UniProtKB-KW"/>
</dbReference>